<sequence>MKPTISPARRLTAIVNDSQVPESQFDTVSNAELSAIYPEAAEPPPTGKHESNLTQAAREPARGVKRRMNVTQSLPRPRPLAMIVNDSQIPESQFDTVSNQELSVILPDAAESDPTVKREDETDDDELSTTASQSSVDREEGAHCATRWSSPGLPSVSPVILLQYRIWLATPRAHAYTTARRSERRHVTAWDETVGPRVRTQYDGDLAAHTWATFQPLIISKFAEQDADVPHEIRVNSRAWEVRWRAIIQNHPKYCEENRNYIEGELTWAAFIAEVRKPFTPYQKFIIRCCTSAPQLMILPGKHCPTITYLPKPPRRPDYCNNVEDIKEYLLMEAKYDSWSLVPEGMGPVIINPCNTSQFMRLTKTLLHEWALGIKHDPSKTINWTHPPEGPDCTWEPLSNLVPPSIVGSNQASIVPSAMPLTTGKLNHHSQGAHQKPHQTPPDHTMEEFLHLSHIHPDDTRTRALLLRLKITHWVYFKYSTEDSLRRLGFIEGPARFLSLQLTGWEYNEHSRGVQSSNHTMEEFLHLAHIVPEDGETQKPISAAAQHTHNLSWPQTALNFLSAHLKSISQDHHKPLRAFHALCLFSSTSTRRELRILTVSHRQLPEPIDAVCQVHQKKSPTHRDNAAEIVIQTLRRTPFLFSSKQKITIVILFQKMIKI</sequence>
<organism evidence="2 3">
    <name type="scientific">Puccinia coronata f. sp. avenae</name>
    <dbReference type="NCBI Taxonomy" id="200324"/>
    <lineage>
        <taxon>Eukaryota</taxon>
        <taxon>Fungi</taxon>
        <taxon>Dikarya</taxon>
        <taxon>Basidiomycota</taxon>
        <taxon>Pucciniomycotina</taxon>
        <taxon>Pucciniomycetes</taxon>
        <taxon>Pucciniales</taxon>
        <taxon>Pucciniaceae</taxon>
        <taxon>Puccinia</taxon>
    </lineage>
</organism>
<protein>
    <submittedName>
        <fullName evidence="2">Uncharacterized protein</fullName>
    </submittedName>
</protein>
<dbReference type="EMBL" id="PGCI01000125">
    <property type="protein sequence ID" value="PLW38626.1"/>
    <property type="molecule type" value="Genomic_DNA"/>
</dbReference>
<dbReference type="AlphaFoldDB" id="A0A2N5ULV6"/>
<feature type="region of interest" description="Disordered" evidence="1">
    <location>
        <begin position="37"/>
        <end position="69"/>
    </location>
</feature>
<evidence type="ECO:0000313" key="3">
    <source>
        <dbReference type="Proteomes" id="UP000235392"/>
    </source>
</evidence>
<accession>A0A2N5ULV6</accession>
<name>A0A2N5ULV6_9BASI</name>
<dbReference type="Proteomes" id="UP000235392">
    <property type="component" value="Unassembled WGS sequence"/>
</dbReference>
<evidence type="ECO:0000256" key="1">
    <source>
        <dbReference type="SAM" id="MobiDB-lite"/>
    </source>
</evidence>
<feature type="region of interest" description="Disordered" evidence="1">
    <location>
        <begin position="105"/>
        <end position="149"/>
    </location>
</feature>
<reference evidence="2 3" key="1">
    <citation type="submission" date="2017-11" db="EMBL/GenBank/DDBJ databases">
        <title>De novo assembly and phasing of dikaryotic genomes from two isolates of Puccinia coronata f. sp. avenae, the causal agent of oat crown rust.</title>
        <authorList>
            <person name="Miller M.E."/>
            <person name="Zhang Y."/>
            <person name="Omidvar V."/>
            <person name="Sperschneider J."/>
            <person name="Schwessinger B."/>
            <person name="Raley C."/>
            <person name="Palmer J.M."/>
            <person name="Garnica D."/>
            <person name="Upadhyaya N."/>
            <person name="Rathjen J."/>
            <person name="Taylor J.M."/>
            <person name="Park R.F."/>
            <person name="Dodds P.N."/>
            <person name="Hirsch C.D."/>
            <person name="Kianian S.F."/>
            <person name="Figueroa M."/>
        </authorList>
    </citation>
    <scope>NUCLEOTIDE SEQUENCE [LARGE SCALE GENOMIC DNA]</scope>
    <source>
        <strain evidence="2">12SD80</strain>
    </source>
</reference>
<evidence type="ECO:0000313" key="2">
    <source>
        <dbReference type="EMBL" id="PLW38626.1"/>
    </source>
</evidence>
<comment type="caution">
    <text evidence="2">The sequence shown here is derived from an EMBL/GenBank/DDBJ whole genome shotgun (WGS) entry which is preliminary data.</text>
</comment>
<proteinExistence type="predicted"/>
<gene>
    <name evidence="2" type="ORF">PCASD_08208</name>
</gene>